<organism evidence="1 2">
    <name type="scientific">Tanacetum coccineum</name>
    <dbReference type="NCBI Taxonomy" id="301880"/>
    <lineage>
        <taxon>Eukaryota</taxon>
        <taxon>Viridiplantae</taxon>
        <taxon>Streptophyta</taxon>
        <taxon>Embryophyta</taxon>
        <taxon>Tracheophyta</taxon>
        <taxon>Spermatophyta</taxon>
        <taxon>Magnoliopsida</taxon>
        <taxon>eudicotyledons</taxon>
        <taxon>Gunneridae</taxon>
        <taxon>Pentapetalae</taxon>
        <taxon>asterids</taxon>
        <taxon>campanulids</taxon>
        <taxon>Asterales</taxon>
        <taxon>Asteraceae</taxon>
        <taxon>Asteroideae</taxon>
        <taxon>Anthemideae</taxon>
        <taxon>Anthemidinae</taxon>
        <taxon>Tanacetum</taxon>
    </lineage>
</organism>
<sequence>MTLSERSDWLYRGVSMDLVLLQTNFLPCKTKKTLKEAFEVLYNKVIYGSASVELLATFSDNMLNKDGSEKLIDDTIEDTLEKVAKCAIGLRSKQLHQQYTSLKPLGDIVLIKIKAAEEKSIGDCHQLHKLNHKVARLLLLVKVGLLETKKLDIGVKKSTTIQSFATHLDSKALPLTQI</sequence>
<protein>
    <submittedName>
        <fullName evidence="1">Uncharacterized protein</fullName>
    </submittedName>
</protein>
<evidence type="ECO:0000313" key="1">
    <source>
        <dbReference type="EMBL" id="GJT97586.1"/>
    </source>
</evidence>
<keyword evidence="2" id="KW-1185">Reference proteome</keyword>
<proteinExistence type="predicted"/>
<gene>
    <name evidence="1" type="ORF">Tco_1093104</name>
</gene>
<dbReference type="Proteomes" id="UP001151760">
    <property type="component" value="Unassembled WGS sequence"/>
</dbReference>
<reference evidence="1" key="2">
    <citation type="submission" date="2022-01" db="EMBL/GenBank/DDBJ databases">
        <authorList>
            <person name="Yamashiro T."/>
            <person name="Shiraishi A."/>
            <person name="Satake H."/>
            <person name="Nakayama K."/>
        </authorList>
    </citation>
    <scope>NUCLEOTIDE SEQUENCE</scope>
</reference>
<name>A0ABQ5ID03_9ASTR</name>
<dbReference type="EMBL" id="BQNB010020593">
    <property type="protein sequence ID" value="GJT97586.1"/>
    <property type="molecule type" value="Genomic_DNA"/>
</dbReference>
<reference evidence="1" key="1">
    <citation type="journal article" date="2022" name="Int. J. Mol. Sci.">
        <title>Draft Genome of Tanacetum Coccineum: Genomic Comparison of Closely Related Tanacetum-Family Plants.</title>
        <authorList>
            <person name="Yamashiro T."/>
            <person name="Shiraishi A."/>
            <person name="Nakayama K."/>
            <person name="Satake H."/>
        </authorList>
    </citation>
    <scope>NUCLEOTIDE SEQUENCE</scope>
</reference>
<accession>A0ABQ5ID03</accession>
<evidence type="ECO:0000313" key="2">
    <source>
        <dbReference type="Proteomes" id="UP001151760"/>
    </source>
</evidence>
<comment type="caution">
    <text evidence="1">The sequence shown here is derived from an EMBL/GenBank/DDBJ whole genome shotgun (WGS) entry which is preliminary data.</text>
</comment>